<keyword evidence="1" id="KW-0812">Transmembrane</keyword>
<gene>
    <name evidence="2" type="ORF">DXX94_14460</name>
</gene>
<keyword evidence="1" id="KW-0472">Membrane</keyword>
<accession>A0A3E0U7B7</accession>
<name>A0A3E0U7B7_9GAMM</name>
<dbReference type="AlphaFoldDB" id="A0A3E0U7B7"/>
<keyword evidence="1" id="KW-1133">Transmembrane helix</keyword>
<sequence length="163" mass="18748">MLKQVVAEHKERSVLELIIIGVLITLLMANFLYAFFKQESSIEEAGFRALANRFTTKVNAIHGQWLMDGRPQVIELRDNLGQTNKVKVNQFGWPDGKNCEAIWQLVLDMPLMLLNQPISVLELNTQSVAVENNDNLSIDKVCRYYFTQGQYFDYQRHSGKVLL</sequence>
<comment type="caution">
    <text evidence="2">The sequence shown here is derived from an EMBL/GenBank/DDBJ whole genome shotgun (WGS) entry which is preliminary data.</text>
</comment>
<proteinExistence type="predicted"/>
<reference evidence="3" key="1">
    <citation type="submission" date="2018-08" db="EMBL/GenBank/DDBJ databases">
        <title>Thalassotalea euphylliae genome.</title>
        <authorList>
            <person name="Summers S."/>
            <person name="Rice S.A."/>
            <person name="Freckelton M.L."/>
            <person name="Nedved B.T."/>
            <person name="Hadfield M.G."/>
        </authorList>
    </citation>
    <scope>NUCLEOTIDE SEQUENCE [LARGE SCALE GENOMIC DNA]</scope>
    <source>
        <strain evidence="3">H3</strain>
    </source>
</reference>
<dbReference type="EMBL" id="QUOT01000001">
    <property type="protein sequence ID" value="REL31822.1"/>
    <property type="molecule type" value="Genomic_DNA"/>
</dbReference>
<evidence type="ECO:0000313" key="2">
    <source>
        <dbReference type="EMBL" id="REL31822.1"/>
    </source>
</evidence>
<protein>
    <recommendedName>
        <fullName evidence="4">Type II secretion system protein</fullName>
    </recommendedName>
</protein>
<dbReference type="RefSeq" id="WP_116016954.1">
    <property type="nucleotide sequence ID" value="NZ_QUOT01000001.1"/>
</dbReference>
<feature type="transmembrane region" description="Helical" evidence="1">
    <location>
        <begin position="14"/>
        <end position="36"/>
    </location>
</feature>
<keyword evidence="3" id="KW-1185">Reference proteome</keyword>
<evidence type="ECO:0000256" key="1">
    <source>
        <dbReference type="SAM" id="Phobius"/>
    </source>
</evidence>
<evidence type="ECO:0008006" key="4">
    <source>
        <dbReference type="Google" id="ProtNLM"/>
    </source>
</evidence>
<evidence type="ECO:0000313" key="3">
    <source>
        <dbReference type="Proteomes" id="UP000256899"/>
    </source>
</evidence>
<organism evidence="2 3">
    <name type="scientific">Thalassotalea euphylliae</name>
    <dbReference type="NCBI Taxonomy" id="1655234"/>
    <lineage>
        <taxon>Bacteria</taxon>
        <taxon>Pseudomonadati</taxon>
        <taxon>Pseudomonadota</taxon>
        <taxon>Gammaproteobacteria</taxon>
        <taxon>Alteromonadales</taxon>
        <taxon>Colwelliaceae</taxon>
        <taxon>Thalassotalea</taxon>
    </lineage>
</organism>
<dbReference type="Proteomes" id="UP000256899">
    <property type="component" value="Unassembled WGS sequence"/>
</dbReference>